<dbReference type="InterPro" id="IPR004401">
    <property type="entry name" value="YbaB/EbfC"/>
</dbReference>
<sequence>MLDARNLDDVRSWIEEWRSGLAERAHWARELSARVHRLSGTARSPDGLVSVTVGPGGELVGLELEEGVRGRAATDIAAEIRATVRAARLALADAVLTATEKAVGAESATGRAVAAAYATRDSGRSF</sequence>
<evidence type="ECO:0008006" key="3">
    <source>
        <dbReference type="Google" id="ProtNLM"/>
    </source>
</evidence>
<organism evidence="1 2">
    <name type="scientific">Actinoplanes regularis</name>
    <dbReference type="NCBI Taxonomy" id="52697"/>
    <lineage>
        <taxon>Bacteria</taxon>
        <taxon>Bacillati</taxon>
        <taxon>Actinomycetota</taxon>
        <taxon>Actinomycetes</taxon>
        <taxon>Micromonosporales</taxon>
        <taxon>Micromonosporaceae</taxon>
        <taxon>Actinoplanes</taxon>
    </lineage>
</organism>
<dbReference type="Pfam" id="PF02575">
    <property type="entry name" value="YbaB_DNA_bd"/>
    <property type="match status" value="1"/>
</dbReference>
<evidence type="ECO:0000313" key="1">
    <source>
        <dbReference type="EMBL" id="SNS08055.1"/>
    </source>
</evidence>
<dbReference type="InterPro" id="IPR036894">
    <property type="entry name" value="YbaB-like_sf"/>
</dbReference>
<proteinExistence type="predicted"/>
<dbReference type="GO" id="GO:0003677">
    <property type="term" value="F:DNA binding"/>
    <property type="evidence" value="ECO:0007669"/>
    <property type="project" value="InterPro"/>
</dbReference>
<accession>A0A239BIV9</accession>
<dbReference type="RefSeq" id="WP_089295496.1">
    <property type="nucleotide sequence ID" value="NZ_BOMU01000061.1"/>
</dbReference>
<dbReference type="EMBL" id="FZNR01000009">
    <property type="protein sequence ID" value="SNS08055.1"/>
    <property type="molecule type" value="Genomic_DNA"/>
</dbReference>
<keyword evidence="2" id="KW-1185">Reference proteome</keyword>
<dbReference type="Proteomes" id="UP000198415">
    <property type="component" value="Unassembled WGS sequence"/>
</dbReference>
<evidence type="ECO:0000313" key="2">
    <source>
        <dbReference type="Proteomes" id="UP000198415"/>
    </source>
</evidence>
<reference evidence="1 2" key="1">
    <citation type="submission" date="2017-06" db="EMBL/GenBank/DDBJ databases">
        <authorList>
            <person name="Kim H.J."/>
            <person name="Triplett B.A."/>
        </authorList>
    </citation>
    <scope>NUCLEOTIDE SEQUENCE [LARGE SCALE GENOMIC DNA]</scope>
    <source>
        <strain evidence="1 2">DSM 43151</strain>
    </source>
</reference>
<name>A0A239BIV9_9ACTN</name>
<protein>
    <recommendedName>
        <fullName evidence="3">YbaB/EbfC DNA-binding family protein</fullName>
    </recommendedName>
</protein>
<dbReference type="OrthoDB" id="3695809at2"/>
<dbReference type="AlphaFoldDB" id="A0A239BIV9"/>
<dbReference type="Gene3D" id="3.30.1310.10">
    <property type="entry name" value="Nucleoid-associated protein YbaB-like domain"/>
    <property type="match status" value="1"/>
</dbReference>
<gene>
    <name evidence="1" type="ORF">SAMN06264365_109271</name>
</gene>